<dbReference type="OrthoDB" id="2287434at2759"/>
<feature type="compositionally biased region" description="Low complexity" evidence="2">
    <location>
        <begin position="587"/>
        <end position="611"/>
    </location>
</feature>
<feature type="non-terminal residue" evidence="3">
    <location>
        <position position="1"/>
    </location>
</feature>
<feature type="coiled-coil region" evidence="1">
    <location>
        <begin position="32"/>
        <end position="59"/>
    </location>
</feature>
<feature type="compositionally biased region" description="Polar residues" evidence="2">
    <location>
        <begin position="145"/>
        <end position="154"/>
    </location>
</feature>
<feature type="region of interest" description="Disordered" evidence="2">
    <location>
        <begin position="373"/>
        <end position="431"/>
    </location>
</feature>
<evidence type="ECO:0000313" key="4">
    <source>
        <dbReference type="Proteomes" id="UP000789342"/>
    </source>
</evidence>
<organism evidence="3 4">
    <name type="scientific">Acaulospora morrowiae</name>
    <dbReference type="NCBI Taxonomy" id="94023"/>
    <lineage>
        <taxon>Eukaryota</taxon>
        <taxon>Fungi</taxon>
        <taxon>Fungi incertae sedis</taxon>
        <taxon>Mucoromycota</taxon>
        <taxon>Glomeromycotina</taxon>
        <taxon>Glomeromycetes</taxon>
        <taxon>Diversisporales</taxon>
        <taxon>Acaulosporaceae</taxon>
        <taxon>Acaulospora</taxon>
    </lineage>
</organism>
<feature type="compositionally biased region" description="Low complexity" evidence="2">
    <location>
        <begin position="406"/>
        <end position="424"/>
    </location>
</feature>
<feature type="region of interest" description="Disordered" evidence="2">
    <location>
        <begin position="145"/>
        <end position="186"/>
    </location>
</feature>
<dbReference type="Proteomes" id="UP000789342">
    <property type="component" value="Unassembled WGS sequence"/>
</dbReference>
<keyword evidence="1" id="KW-0175">Coiled coil</keyword>
<feature type="region of interest" description="Disordered" evidence="2">
    <location>
        <begin position="721"/>
        <end position="806"/>
    </location>
</feature>
<name>A0A9N9HB01_9GLOM</name>
<feature type="compositionally biased region" description="Basic and acidic residues" evidence="2">
    <location>
        <begin position="721"/>
        <end position="736"/>
    </location>
</feature>
<evidence type="ECO:0000256" key="1">
    <source>
        <dbReference type="SAM" id="Coils"/>
    </source>
</evidence>
<reference evidence="3" key="1">
    <citation type="submission" date="2021-06" db="EMBL/GenBank/DDBJ databases">
        <authorList>
            <person name="Kallberg Y."/>
            <person name="Tangrot J."/>
            <person name="Rosling A."/>
        </authorList>
    </citation>
    <scope>NUCLEOTIDE SEQUENCE</scope>
    <source>
        <strain evidence="3">CL551</strain>
    </source>
</reference>
<protein>
    <submittedName>
        <fullName evidence="3">17931_t:CDS:1</fullName>
    </submittedName>
</protein>
<feature type="region of interest" description="Disordered" evidence="2">
    <location>
        <begin position="284"/>
        <end position="309"/>
    </location>
</feature>
<feature type="compositionally biased region" description="Basic and acidic residues" evidence="2">
    <location>
        <begin position="373"/>
        <end position="385"/>
    </location>
</feature>
<feature type="compositionally biased region" description="Polar residues" evidence="2">
    <location>
        <begin position="395"/>
        <end position="405"/>
    </location>
</feature>
<keyword evidence="4" id="KW-1185">Reference proteome</keyword>
<feature type="compositionally biased region" description="Polar residues" evidence="2">
    <location>
        <begin position="654"/>
        <end position="664"/>
    </location>
</feature>
<proteinExistence type="predicted"/>
<gene>
    <name evidence="3" type="ORF">AMORRO_LOCUS10375</name>
</gene>
<feature type="compositionally biased region" description="Acidic residues" evidence="2">
    <location>
        <begin position="171"/>
        <end position="186"/>
    </location>
</feature>
<feature type="compositionally biased region" description="Basic and acidic residues" evidence="2">
    <location>
        <begin position="768"/>
        <end position="784"/>
    </location>
</feature>
<comment type="caution">
    <text evidence="3">The sequence shown here is derived from an EMBL/GenBank/DDBJ whole genome shotgun (WGS) entry which is preliminary data.</text>
</comment>
<feature type="region of interest" description="Disordered" evidence="2">
    <location>
        <begin position="542"/>
        <end position="708"/>
    </location>
</feature>
<feature type="region of interest" description="Disordered" evidence="2">
    <location>
        <begin position="484"/>
        <end position="524"/>
    </location>
</feature>
<evidence type="ECO:0000313" key="3">
    <source>
        <dbReference type="EMBL" id="CAG8660275.1"/>
    </source>
</evidence>
<dbReference type="EMBL" id="CAJVPV010011352">
    <property type="protein sequence ID" value="CAG8660275.1"/>
    <property type="molecule type" value="Genomic_DNA"/>
</dbReference>
<evidence type="ECO:0000256" key="2">
    <source>
        <dbReference type="SAM" id="MobiDB-lite"/>
    </source>
</evidence>
<feature type="compositionally biased region" description="Polar residues" evidence="2">
    <location>
        <begin position="785"/>
        <end position="798"/>
    </location>
</feature>
<dbReference type="AlphaFoldDB" id="A0A9N9HB01"/>
<sequence length="806" mass="90780">FQQTPDLTIDELNNNNMMTTASAPSEHGDPLFRNTKNKIVSLSNKNREMLEQMNKLQHSQLQALTAINSQLDNIPQHANGQNIDSLVNGLKSRRRLSFQQQSSLSLRPEISGDGKNIDGIMEVEETNDSFSSLKRSSKILNRNAKDLTSGNNTGELDWKYLSAEPNSDPENTNEMDNSMEEKDDDDISLRRRRFKNLPSLTINTNANSSHRLITPESSDSEFDISTAHMPFAPTLGERRNPLRTSRHSSAEIYKGDRRGIVFNSMDEVIEEERGSLSDVAEHKMVDERSSEDGARTRGKQTISANGRRHPQKYVDEYDTEADIKKSNRMNLRSQINGSYPIAEVQDDSCSVLSGDSLLDEIGALRSRIQKLESEHASLDDSMSERKQRRKKNISEPLTSPSALSPNSSQGGASSSNASAQRRSSMTAQQHNKHLQNAFEFFEKSFVTSNQYTGDASPPPSHSMAMVVSSALMLNTKLRGILTQIDDNQTLEKSMKPQRPRYNRVSRPPSPGLPPENIGDPQYSQFPPRVLEYRSRRISGSAYGGTFSGTYQNTSSSPPPPSNSNHDTYNPNGRTYYDRGELPRLQKYNNQPSNSTTTTPSTYQRTSSRPPSYIRTEEPMHPTNHTRNTSVSSLHRSSSGRSYAPRGINDEFVSSPVTVPRQQSRAYEYTRRYPSDSVQTSIERRQTPMPEMERRHGRLGGNNLELEGYDLRNGYGEHVTERSYISRDEKPELRRNDSSGSANVVYRQRLVPPMEDQEVQNNGEEGSSEESRSTESREDDLRNNVDQDPNQANDTNNNDIIEDGSYI</sequence>
<feature type="compositionally biased region" description="Basic and acidic residues" evidence="2">
    <location>
        <begin position="284"/>
        <end position="295"/>
    </location>
</feature>
<accession>A0A9N9HB01</accession>
<feature type="compositionally biased region" description="Basic and acidic residues" evidence="2">
    <location>
        <begin position="681"/>
        <end position="693"/>
    </location>
</feature>
<feature type="compositionally biased region" description="Low complexity" evidence="2">
    <location>
        <begin position="626"/>
        <end position="641"/>
    </location>
</feature>